<proteinExistence type="predicted"/>
<dbReference type="EMBL" id="JANAKD010000321">
    <property type="protein sequence ID" value="KAJ3495022.1"/>
    <property type="molecule type" value="Genomic_DNA"/>
</dbReference>
<name>A0ACC1QZ44_9HYPO</name>
<reference evidence="1" key="1">
    <citation type="submission" date="2022-07" db="EMBL/GenBank/DDBJ databases">
        <title>Genome Sequence of Lecanicillium saksenae.</title>
        <authorList>
            <person name="Buettner E."/>
        </authorList>
    </citation>
    <scope>NUCLEOTIDE SEQUENCE</scope>
    <source>
        <strain evidence="1">VT-O1</strain>
    </source>
</reference>
<dbReference type="Proteomes" id="UP001148737">
    <property type="component" value="Unassembled WGS sequence"/>
</dbReference>
<protein>
    <submittedName>
        <fullName evidence="1">Uncharacterized protein</fullName>
    </submittedName>
</protein>
<evidence type="ECO:0000313" key="1">
    <source>
        <dbReference type="EMBL" id="KAJ3495022.1"/>
    </source>
</evidence>
<comment type="caution">
    <text evidence="1">The sequence shown here is derived from an EMBL/GenBank/DDBJ whole genome shotgun (WGS) entry which is preliminary data.</text>
</comment>
<organism evidence="1 2">
    <name type="scientific">Lecanicillium saksenae</name>
    <dbReference type="NCBI Taxonomy" id="468837"/>
    <lineage>
        <taxon>Eukaryota</taxon>
        <taxon>Fungi</taxon>
        <taxon>Dikarya</taxon>
        <taxon>Ascomycota</taxon>
        <taxon>Pezizomycotina</taxon>
        <taxon>Sordariomycetes</taxon>
        <taxon>Hypocreomycetidae</taxon>
        <taxon>Hypocreales</taxon>
        <taxon>Cordycipitaceae</taxon>
        <taxon>Lecanicillium</taxon>
    </lineage>
</organism>
<sequence length="488" mass="53786">MSKQPAPPLSPRTRLAHNCMPDHRRLLWWVLPLYTAPIAPKHTFDGVARGRGGAGSVSGRAPDTLSSVPAWRTSLWRAGLELVYTYVACFREFQKIGDRHPYLISVKWSPGHTGIFGNDLADQLAKHGATLPIDDHLPSVSYRKRQMKKQITIDHRAWWASVERTEYQKFGLNAELKKLPELSLPRRALSHLLTARSQHGDFAEYHERFHPGQATLECPCGRQKSPTHIFYCRKIPGHLRVRLTPDPETAIGKFLGRSYKVYKDQAIKVVGATRPRLPPRTQNASIIAIPLTGTDSDRHTPLGAKLLQLEDAGRESIPGATSENMGAARVLLGAHLAGNPQLTSSTAGRSPAASDLGWYPSPKLRYGDTWGAGGALSWRPRREQVAQAVAAACKTLIISFVTWKTRATEPHGTTKLTQQQQLSADGSRSQQKWLVEKKQFFLNWRAAAAIGGGPCYEVVAIAPGENVGAPPGTPRHASRNGDTIIRRA</sequence>
<keyword evidence="2" id="KW-1185">Reference proteome</keyword>
<gene>
    <name evidence="1" type="ORF">NLG97_g3691</name>
</gene>
<accession>A0ACC1QZ44</accession>
<evidence type="ECO:0000313" key="2">
    <source>
        <dbReference type="Proteomes" id="UP001148737"/>
    </source>
</evidence>